<dbReference type="Pfam" id="PF19086">
    <property type="entry name" value="Terpene_syn_C_2"/>
    <property type="match status" value="2"/>
</dbReference>
<keyword evidence="2" id="KW-0479">Metal-binding</keyword>
<sequence length="730" mass="82131">MPYELPDFYMPYPARLNPHVDAARAHTRGWAAAMGMLDDPDIWTLDDLESHDYGLLCAYTHPDCSQEALDLVTDWYVWVFFFDDHFVEIFKRTGDVQGAQAYLDRLELFMDDNPPEPTNPVELGLKDLWARTVPSMSLNWRERFVEVTRDLMQESMWELFHIQTGEVSNPIEYIEERRKVGGAGWSACLVEYVADAELPARIARTRPVRVLGESFADAVHLRNDLFSYRREVVQEGELSNCVLVSERFFGCGTQEAVEITNDLLTSRMHQFEHTVLAELPALFADEGVLPHERARVLAYVKGLQDWQAGGQAWHLASSRYTKASRRTGPLNVSPAHVASGLRNHGHRPYSAVSTPAPDVAVPYEVRDNPHLAAAREHTVAWCAEMGLFDGLPGLPSAALWTREQLVGADFALCASGIDPDTDADGLALSTNWLAWGTYADDYYPRVYGAGQDLAGAKLSNLRLRELMPLDLVQTLVPVSALERGLVDLWNRTAPPMDPRTRRAFRRSVDDMFGSWLWELAGRIQNRVPDPVDYLEMRRSTFGSDLTMDLARIKATRPVPPELFRTRELRGLVLAAQDYGCMVNDLYSMRKEIQYEGELHNWALVIGNFLDCGQAEAVDVVHRLMTSRLRQFEAISANDLPVLLDRIGADAALREAVAEFVAKLRDWMAAVVRWHRRTRRYDESELRRAPAVRWTQGPTGLGTTTARIGHLLRAAGGSTVNSLSPETAGAL</sequence>
<protein>
    <recommendedName>
        <fullName evidence="2">Terpene synthase</fullName>
        <ecNumber evidence="2">4.2.3.-</ecNumber>
    </recommendedName>
</protein>
<dbReference type="InterPro" id="IPR034686">
    <property type="entry name" value="Terpene_cyclase-like_2"/>
</dbReference>
<evidence type="ECO:0000313" key="4">
    <source>
        <dbReference type="Proteomes" id="UP001501578"/>
    </source>
</evidence>
<keyword evidence="2" id="KW-0460">Magnesium</keyword>
<proteinExistence type="inferred from homology"/>
<dbReference type="Gene3D" id="1.10.600.10">
    <property type="entry name" value="Farnesyl Diphosphate Synthase"/>
    <property type="match status" value="2"/>
</dbReference>
<keyword evidence="4" id="KW-1185">Reference proteome</keyword>
<dbReference type="SFLD" id="SFLDG01020">
    <property type="entry name" value="Terpene_Cyclase_Like_2"/>
    <property type="match status" value="2"/>
</dbReference>
<keyword evidence="1 2" id="KW-0456">Lyase</keyword>
<reference evidence="3 4" key="1">
    <citation type="journal article" date="2019" name="Int. J. Syst. Evol. Microbiol.">
        <title>The Global Catalogue of Microorganisms (GCM) 10K type strain sequencing project: providing services to taxonomists for standard genome sequencing and annotation.</title>
        <authorList>
            <consortium name="The Broad Institute Genomics Platform"/>
            <consortium name="The Broad Institute Genome Sequencing Center for Infectious Disease"/>
            <person name="Wu L."/>
            <person name="Ma J."/>
        </authorList>
    </citation>
    <scope>NUCLEOTIDE SEQUENCE [LARGE SCALE GENOMIC DNA]</scope>
    <source>
        <strain evidence="3 4">JCM 11136</strain>
    </source>
</reference>
<gene>
    <name evidence="3" type="ORF">GCM10009560_57380</name>
</gene>
<dbReference type="RefSeq" id="WP_343953202.1">
    <property type="nucleotide sequence ID" value="NZ_BAAAHQ010000035.1"/>
</dbReference>
<dbReference type="InterPro" id="IPR008949">
    <property type="entry name" value="Isoprenoid_synthase_dom_sf"/>
</dbReference>
<comment type="similarity">
    <text evidence="2">Belongs to the terpene synthase family.</text>
</comment>
<comment type="caution">
    <text evidence="3">The sequence shown here is derived from an EMBL/GenBank/DDBJ whole genome shotgun (WGS) entry which is preliminary data.</text>
</comment>
<dbReference type="PANTHER" id="PTHR35201:SF4">
    <property type="entry name" value="BETA-PINACENE SYNTHASE-RELATED"/>
    <property type="match status" value="1"/>
</dbReference>
<evidence type="ECO:0000313" key="3">
    <source>
        <dbReference type="EMBL" id="GAA0943772.1"/>
    </source>
</evidence>
<name>A0ABN1QK49_9ACTN</name>
<organism evidence="3 4">
    <name type="scientific">Nonomuraea longicatena</name>
    <dbReference type="NCBI Taxonomy" id="83682"/>
    <lineage>
        <taxon>Bacteria</taxon>
        <taxon>Bacillati</taxon>
        <taxon>Actinomycetota</taxon>
        <taxon>Actinomycetes</taxon>
        <taxon>Streptosporangiales</taxon>
        <taxon>Streptosporangiaceae</taxon>
        <taxon>Nonomuraea</taxon>
    </lineage>
</organism>
<dbReference type="SUPFAM" id="SSF48576">
    <property type="entry name" value="Terpenoid synthases"/>
    <property type="match status" value="2"/>
</dbReference>
<comment type="cofactor">
    <cofactor evidence="2">
        <name>Mg(2+)</name>
        <dbReference type="ChEBI" id="CHEBI:18420"/>
    </cofactor>
</comment>
<dbReference type="PANTHER" id="PTHR35201">
    <property type="entry name" value="TERPENE SYNTHASE"/>
    <property type="match status" value="1"/>
</dbReference>
<dbReference type="SFLD" id="SFLDS00005">
    <property type="entry name" value="Isoprenoid_Synthase_Type_I"/>
    <property type="match status" value="2"/>
</dbReference>
<evidence type="ECO:0000256" key="1">
    <source>
        <dbReference type="ARBA" id="ARBA00023239"/>
    </source>
</evidence>
<evidence type="ECO:0000256" key="2">
    <source>
        <dbReference type="RuleBase" id="RU366034"/>
    </source>
</evidence>
<accession>A0ABN1QK49</accession>
<dbReference type="EMBL" id="BAAAHQ010000035">
    <property type="protein sequence ID" value="GAA0943772.1"/>
    <property type="molecule type" value="Genomic_DNA"/>
</dbReference>
<dbReference type="Proteomes" id="UP001501578">
    <property type="component" value="Unassembled WGS sequence"/>
</dbReference>
<dbReference type="EC" id="4.2.3.-" evidence="2"/>